<keyword evidence="4 8" id="KW-0808">Transferase</keyword>
<dbReference type="PANTHER" id="PTHR21461:SF69">
    <property type="entry name" value="GLYCOSYLTRANSFERASE FAMILY 92 PROTEIN"/>
    <property type="match status" value="1"/>
</dbReference>
<evidence type="ECO:0000256" key="2">
    <source>
        <dbReference type="ARBA" id="ARBA00007647"/>
    </source>
</evidence>
<dbReference type="EC" id="2.4.1.-" evidence="8"/>
<dbReference type="AlphaFoldDB" id="A0AAV3NY26"/>
<comment type="caution">
    <text evidence="9">The sequence shown here is derived from an EMBL/GenBank/DDBJ whole genome shotgun (WGS) entry which is preliminary data.</text>
</comment>
<evidence type="ECO:0000313" key="9">
    <source>
        <dbReference type="EMBL" id="GAA0144329.1"/>
    </source>
</evidence>
<evidence type="ECO:0000313" key="10">
    <source>
        <dbReference type="Proteomes" id="UP001454036"/>
    </source>
</evidence>
<protein>
    <recommendedName>
        <fullName evidence="8">Glycosyltransferase family 92 protein</fullName>
        <ecNumber evidence="8">2.4.1.-</ecNumber>
    </recommendedName>
</protein>
<evidence type="ECO:0000256" key="3">
    <source>
        <dbReference type="ARBA" id="ARBA00022676"/>
    </source>
</evidence>
<evidence type="ECO:0000256" key="1">
    <source>
        <dbReference type="ARBA" id="ARBA00004167"/>
    </source>
</evidence>
<dbReference type="Proteomes" id="UP001454036">
    <property type="component" value="Unassembled WGS sequence"/>
</dbReference>
<dbReference type="PANTHER" id="PTHR21461">
    <property type="entry name" value="GLYCOSYLTRANSFERASE FAMILY 92 PROTEIN"/>
    <property type="match status" value="1"/>
</dbReference>
<dbReference type="GO" id="GO:0016757">
    <property type="term" value="F:glycosyltransferase activity"/>
    <property type="evidence" value="ECO:0007669"/>
    <property type="project" value="UniProtKB-UniRule"/>
</dbReference>
<keyword evidence="3 8" id="KW-0328">Glycosyltransferase</keyword>
<evidence type="ECO:0000256" key="8">
    <source>
        <dbReference type="RuleBase" id="RU366017"/>
    </source>
</evidence>
<dbReference type="Pfam" id="PF01697">
    <property type="entry name" value="Glyco_transf_92"/>
    <property type="match status" value="1"/>
</dbReference>
<keyword evidence="7 8" id="KW-0472">Membrane</keyword>
<evidence type="ECO:0000256" key="5">
    <source>
        <dbReference type="ARBA" id="ARBA00022692"/>
    </source>
</evidence>
<dbReference type="InterPro" id="IPR008166">
    <property type="entry name" value="Glyco_transf_92"/>
</dbReference>
<dbReference type="GO" id="GO:0005737">
    <property type="term" value="C:cytoplasm"/>
    <property type="evidence" value="ECO:0007669"/>
    <property type="project" value="TreeGrafter"/>
</dbReference>
<feature type="transmembrane region" description="Helical" evidence="8">
    <location>
        <begin position="9"/>
        <end position="27"/>
    </location>
</feature>
<keyword evidence="6 8" id="KW-1133">Transmembrane helix</keyword>
<name>A0AAV3NY26_LITER</name>
<keyword evidence="5 8" id="KW-0812">Transmembrane</keyword>
<organism evidence="9 10">
    <name type="scientific">Lithospermum erythrorhizon</name>
    <name type="common">Purple gromwell</name>
    <name type="synonym">Lithospermum officinale var. erythrorhizon</name>
    <dbReference type="NCBI Taxonomy" id="34254"/>
    <lineage>
        <taxon>Eukaryota</taxon>
        <taxon>Viridiplantae</taxon>
        <taxon>Streptophyta</taxon>
        <taxon>Embryophyta</taxon>
        <taxon>Tracheophyta</taxon>
        <taxon>Spermatophyta</taxon>
        <taxon>Magnoliopsida</taxon>
        <taxon>eudicotyledons</taxon>
        <taxon>Gunneridae</taxon>
        <taxon>Pentapetalae</taxon>
        <taxon>asterids</taxon>
        <taxon>lamiids</taxon>
        <taxon>Boraginales</taxon>
        <taxon>Boraginaceae</taxon>
        <taxon>Boraginoideae</taxon>
        <taxon>Lithospermeae</taxon>
        <taxon>Lithospermum</taxon>
    </lineage>
</organism>
<evidence type="ECO:0000256" key="7">
    <source>
        <dbReference type="ARBA" id="ARBA00023136"/>
    </source>
</evidence>
<reference evidence="9 10" key="1">
    <citation type="submission" date="2024-01" db="EMBL/GenBank/DDBJ databases">
        <title>The complete chloroplast genome sequence of Lithospermum erythrorhizon: insights into the phylogenetic relationship among Boraginaceae species and the maternal lineages of purple gromwells.</title>
        <authorList>
            <person name="Okada T."/>
            <person name="Watanabe K."/>
        </authorList>
    </citation>
    <scope>NUCLEOTIDE SEQUENCE [LARGE SCALE GENOMIC DNA]</scope>
</reference>
<proteinExistence type="inferred from homology"/>
<accession>A0AAV3NY26</accession>
<sequence>MARKVRTKLQCAIVSIIFFASLYYLYLQYSIPFLHHHHHPISAASFQENISIFNTPNNFTSPPKKGTFFNNNSTNIFQENVTIFNHNKQKKDHSNVVTHLSRFETESVLLQDWEILVIVSPDETPRLVNNSLSSHANNFVCMHHTYEKSPARLSGILRFPERVTFRCLLQESARKKMPLKQPVLRRLPDLSPVDFTKLRILLIWSNLVYDTLTDDDDDDVVVFAKGLIKKQDVVRDPSEFQCIFGDDVEGVRTAVKSSRLEVFRCQRPKLIDVDNNCRGNDRLPPLCVVKVSLEILTERRVVPSVAYYTPIPRKLAKTEIKKALLCACTMVYNVAKFLKEWIYYHSRIGVEKFILYDNGSDDELESIVFELKQEGYDVMTYFWLWQKTQEAGFSHSALYAKESCKWMIYVDVDEFVFSPKWSNSSTPSISMLQSLLNKHGNEEQSSNNKLTDNSSLFDTSMPSSKLNPSLARKPVGQIKIRCHEFGPSNQMMHPTMGVTQGYNCRMRAHNRHKSIVLLEAVDDSLYNVIHHFQLKNEYRSIVLTLKKMMVNHYKYQAWPEFKTKFRRRVSAYVVDWDSEANLNSQDRPKGLGATMIEPPNWTTSYCQVYDNRLRDLVRKWFVIESKSWDWQR</sequence>
<gene>
    <name evidence="9" type="ORF">LIER_04811</name>
</gene>
<dbReference type="GO" id="GO:0016020">
    <property type="term" value="C:membrane"/>
    <property type="evidence" value="ECO:0007669"/>
    <property type="project" value="UniProtKB-SubCell"/>
</dbReference>
<comment type="similarity">
    <text evidence="2 8">Belongs to the glycosyltransferase 92 family.</text>
</comment>
<comment type="subcellular location">
    <subcellularLocation>
        <location evidence="1">Membrane</location>
        <topology evidence="1">Single-pass membrane protein</topology>
    </subcellularLocation>
</comment>
<dbReference type="EMBL" id="BAABME010000632">
    <property type="protein sequence ID" value="GAA0144329.1"/>
    <property type="molecule type" value="Genomic_DNA"/>
</dbReference>
<evidence type="ECO:0000256" key="6">
    <source>
        <dbReference type="ARBA" id="ARBA00022989"/>
    </source>
</evidence>
<keyword evidence="10" id="KW-1185">Reference proteome</keyword>
<evidence type="ECO:0000256" key="4">
    <source>
        <dbReference type="ARBA" id="ARBA00022679"/>
    </source>
</evidence>